<evidence type="ECO:0000259" key="3">
    <source>
        <dbReference type="Pfam" id="PF22124"/>
    </source>
</evidence>
<dbReference type="PANTHER" id="PTHR31084">
    <property type="entry name" value="ALPHA-L-FUCOSIDASE 2"/>
    <property type="match status" value="1"/>
</dbReference>
<dbReference type="GO" id="GO:0004560">
    <property type="term" value="F:alpha-L-fucosidase activity"/>
    <property type="evidence" value="ECO:0007669"/>
    <property type="project" value="InterPro"/>
</dbReference>
<dbReference type="InterPro" id="IPR016518">
    <property type="entry name" value="Alpha-L-fucosidase"/>
</dbReference>
<dbReference type="PANTHER" id="PTHR31084:SF0">
    <property type="entry name" value="ALPHA-L-FUCOSIDASE 2"/>
    <property type="match status" value="1"/>
</dbReference>
<dbReference type="RefSeq" id="WP_255037096.1">
    <property type="nucleotide sequence ID" value="NZ_RJUF01000024.1"/>
</dbReference>
<dbReference type="PIRSF" id="PIRSF007663">
    <property type="entry name" value="UCP007663"/>
    <property type="match status" value="1"/>
</dbReference>
<dbReference type="InterPro" id="IPR054363">
    <property type="entry name" value="GH95_cat"/>
</dbReference>
<gene>
    <name evidence="4" type="ORF">EGI31_10115</name>
</gene>
<evidence type="ECO:0000259" key="1">
    <source>
        <dbReference type="Pfam" id="PF14498"/>
    </source>
</evidence>
<reference evidence="4 5" key="1">
    <citation type="submission" date="2018-11" db="EMBL/GenBank/DDBJ databases">
        <title>Novel bacteria species description.</title>
        <authorList>
            <person name="Han J.-H."/>
        </authorList>
    </citation>
    <scope>NUCLEOTIDE SEQUENCE [LARGE SCALE GENOMIC DNA]</scope>
    <source>
        <strain evidence="4 5">KCTC23259</strain>
    </source>
</reference>
<dbReference type="InterPro" id="IPR008928">
    <property type="entry name" value="6-hairpin_glycosidase_sf"/>
</dbReference>
<dbReference type="GO" id="GO:0005975">
    <property type="term" value="P:carbohydrate metabolic process"/>
    <property type="evidence" value="ECO:0007669"/>
    <property type="project" value="InterPro"/>
</dbReference>
<keyword evidence="4" id="KW-0378">Hydrolase</keyword>
<evidence type="ECO:0000259" key="2">
    <source>
        <dbReference type="Pfam" id="PF21307"/>
    </source>
</evidence>
<keyword evidence="5" id="KW-1185">Reference proteome</keyword>
<dbReference type="Gene3D" id="1.50.10.10">
    <property type="match status" value="1"/>
</dbReference>
<feature type="domain" description="Alpha fucosidase A-like C-terminal" evidence="2">
    <location>
        <begin position="718"/>
        <end position="781"/>
    </location>
</feature>
<name>A0AAE3KSP3_9BACT</name>
<dbReference type="InterPro" id="IPR049053">
    <property type="entry name" value="AFCA-like_C"/>
</dbReference>
<comment type="caution">
    <text evidence="4">The sequence shown here is derived from an EMBL/GenBank/DDBJ whole genome shotgun (WGS) entry which is preliminary data.</text>
</comment>
<dbReference type="SUPFAM" id="SSF48208">
    <property type="entry name" value="Six-hairpin glycosidases"/>
    <property type="match status" value="1"/>
</dbReference>
<evidence type="ECO:0000313" key="5">
    <source>
        <dbReference type="Proteomes" id="UP001204144"/>
    </source>
</evidence>
<dbReference type="AlphaFoldDB" id="A0AAE3KSP3"/>
<dbReference type="Pfam" id="PF21307">
    <property type="entry name" value="Glyco_hydro_95_C"/>
    <property type="match status" value="1"/>
</dbReference>
<accession>A0AAE3KSP3</accession>
<proteinExistence type="predicted"/>
<sequence>MKLRFLFFVFFSQSLIAQKVPLKLWYNKPAEYFEEALVVGNGNQGATIFGGTKTDKIFLNDITLWSGEPVNPYMNKDAYKAFPAVKEALQNENYRAADSLIRQIQGKYSESFAPLGTMYIDFGHENPSNYYRELSLDDAISKVNYKAGKTIISKEYFYSHPDKAFIIKFKSSVPGQLNFTIRFDSQLKHSVKSENDLLHFAGRAPIKADPNYVNNKIDPVVFADNRGTRFSGNIFIKKQTGKTVKTENSIGVQNGTEAILMVCMATSFNGFDKDPEKDGKNEQAIVSQRLSRIKNTPYLVLKDKHAADYKKYFDRVKLDLKPDLSVNLPTDERLRRYATGAEDKYLETLYFQYGRYLLISSSRTEGVPANLQGLWNPHMRPPWSSNYTMNINAEENYWLAENTNLSEMHQPFLSFVENLEKTGRISAKTFYNANGWVCHHNSDIWGMTNPVGDFGKGDPVWANWSMGATWASTHLWEHYIYTKDVDFLKNKAYPLMKGAAEFCLDMLIKDKKNQFITAVGTSPENVYITDKGYKGATLYGATADLAMIRELFIDLIEATNVLGGDYDFKNKLEEVLANMHPYQVGKKGNLQEWYYDWEDAEPKHRHQSHLYGMYPGNHISMAETPGLAAAAKTSLEIKGDETTGWSKGWRINLWARLWDGNRSYKMYRELLKYVEPDGVKVSYQRGGGTYPNLFDAHPPFQIDGNFGGAAAVAEMLVQSTFDKIYLLPALPDAWKSGSVKGLRARGGFEIDLEWENGQLKSARVKGKPGGETELVYKGKSKTIKVANGGVATW</sequence>
<feature type="domain" description="Glycosyl hydrolase family 95 catalytic" evidence="3">
    <location>
        <begin position="300"/>
        <end position="716"/>
    </location>
</feature>
<dbReference type="Pfam" id="PF14498">
    <property type="entry name" value="Glyco_hyd_65N_2"/>
    <property type="match status" value="1"/>
</dbReference>
<dbReference type="InterPro" id="IPR012341">
    <property type="entry name" value="6hp_glycosidase-like_sf"/>
</dbReference>
<dbReference type="Pfam" id="PF22124">
    <property type="entry name" value="Glyco_hydro_95_cat"/>
    <property type="match status" value="1"/>
</dbReference>
<dbReference type="FunFam" id="1.50.10.10:FF:000028">
    <property type="entry name" value="Alpha-L-fucosidase 2"/>
    <property type="match status" value="1"/>
</dbReference>
<dbReference type="Proteomes" id="UP001204144">
    <property type="component" value="Unassembled WGS sequence"/>
</dbReference>
<organism evidence="4 5">
    <name type="scientific">Lacihabitans soyangensis</name>
    <dbReference type="NCBI Taxonomy" id="869394"/>
    <lineage>
        <taxon>Bacteria</taxon>
        <taxon>Pseudomonadati</taxon>
        <taxon>Bacteroidota</taxon>
        <taxon>Cytophagia</taxon>
        <taxon>Cytophagales</taxon>
        <taxon>Leadbetterellaceae</taxon>
        <taxon>Lacihabitans</taxon>
    </lineage>
</organism>
<evidence type="ECO:0000313" key="4">
    <source>
        <dbReference type="EMBL" id="MCP9763313.1"/>
    </source>
</evidence>
<feature type="domain" description="Glycosyl hydrolase family 95 N-terminal" evidence="1">
    <location>
        <begin position="24"/>
        <end position="269"/>
    </location>
</feature>
<dbReference type="EMBL" id="RJUF01000024">
    <property type="protein sequence ID" value="MCP9763313.1"/>
    <property type="molecule type" value="Genomic_DNA"/>
</dbReference>
<dbReference type="InterPro" id="IPR027414">
    <property type="entry name" value="GH95_N_dom"/>
</dbReference>
<protein>
    <submittedName>
        <fullName evidence="4">Glycoside hydrolase family 95 protein</fullName>
    </submittedName>
</protein>